<feature type="domain" description="Tetrapyrrole methylase" evidence="8">
    <location>
        <begin position="4"/>
        <end position="212"/>
    </location>
</feature>
<dbReference type="PANTHER" id="PTHR45790">
    <property type="entry name" value="SIROHEME SYNTHASE-RELATED"/>
    <property type="match status" value="1"/>
</dbReference>
<organism evidence="9 10">
    <name type="scientific">Splendidivirga corallicola</name>
    <dbReference type="NCBI Taxonomy" id="3051826"/>
    <lineage>
        <taxon>Bacteria</taxon>
        <taxon>Pseudomonadati</taxon>
        <taxon>Bacteroidota</taxon>
        <taxon>Cytophagia</taxon>
        <taxon>Cytophagales</taxon>
        <taxon>Splendidivirgaceae</taxon>
        <taxon>Splendidivirga</taxon>
    </lineage>
</organism>
<dbReference type="InterPro" id="IPR006366">
    <property type="entry name" value="CobA/CysG_C"/>
</dbReference>
<gene>
    <name evidence="9" type="primary">cobA</name>
    <name evidence="9" type="ORF">QQ008_24170</name>
</gene>
<dbReference type="PANTHER" id="PTHR45790:SF3">
    <property type="entry name" value="S-ADENOSYL-L-METHIONINE-DEPENDENT UROPORPHYRINOGEN III METHYLTRANSFERASE, CHLOROPLASTIC"/>
    <property type="match status" value="1"/>
</dbReference>
<dbReference type="InterPro" id="IPR014777">
    <property type="entry name" value="4pyrrole_Mease_sub1"/>
</dbReference>
<evidence type="ECO:0000256" key="2">
    <source>
        <dbReference type="ARBA" id="ARBA00012162"/>
    </source>
</evidence>
<dbReference type="Proteomes" id="UP001172082">
    <property type="component" value="Unassembled WGS sequence"/>
</dbReference>
<evidence type="ECO:0000313" key="10">
    <source>
        <dbReference type="Proteomes" id="UP001172082"/>
    </source>
</evidence>
<evidence type="ECO:0000256" key="4">
    <source>
        <dbReference type="ARBA" id="ARBA00022679"/>
    </source>
</evidence>
<keyword evidence="4 9" id="KW-0808">Transferase</keyword>
<reference evidence="9" key="1">
    <citation type="submission" date="2023-06" db="EMBL/GenBank/DDBJ databases">
        <title>Genomic of Parafulvivirga corallium.</title>
        <authorList>
            <person name="Wang G."/>
        </authorList>
    </citation>
    <scope>NUCLEOTIDE SEQUENCE</scope>
    <source>
        <strain evidence="9">BMA10</strain>
    </source>
</reference>
<keyword evidence="5" id="KW-0949">S-adenosyl-L-methionine</keyword>
<dbReference type="EC" id="2.1.1.107" evidence="2"/>
<dbReference type="PROSITE" id="PS00839">
    <property type="entry name" value="SUMT_1"/>
    <property type="match status" value="1"/>
</dbReference>
<dbReference type="Pfam" id="PF00590">
    <property type="entry name" value="TP_methylase"/>
    <property type="match status" value="1"/>
</dbReference>
<dbReference type="GO" id="GO:0004851">
    <property type="term" value="F:uroporphyrin-III C-methyltransferase activity"/>
    <property type="evidence" value="ECO:0007669"/>
    <property type="project" value="UniProtKB-EC"/>
</dbReference>
<evidence type="ECO:0000256" key="5">
    <source>
        <dbReference type="ARBA" id="ARBA00022691"/>
    </source>
</evidence>
<evidence type="ECO:0000256" key="3">
    <source>
        <dbReference type="ARBA" id="ARBA00022603"/>
    </source>
</evidence>
<evidence type="ECO:0000256" key="6">
    <source>
        <dbReference type="ARBA" id="ARBA00023244"/>
    </source>
</evidence>
<proteinExistence type="inferred from homology"/>
<evidence type="ECO:0000259" key="8">
    <source>
        <dbReference type="Pfam" id="PF00590"/>
    </source>
</evidence>
<dbReference type="NCBIfam" id="NF004790">
    <property type="entry name" value="PRK06136.1"/>
    <property type="match status" value="1"/>
</dbReference>
<dbReference type="InterPro" id="IPR014776">
    <property type="entry name" value="4pyrrole_Mease_sub2"/>
</dbReference>
<evidence type="ECO:0000313" key="9">
    <source>
        <dbReference type="EMBL" id="MDN5204512.1"/>
    </source>
</evidence>
<dbReference type="Gene3D" id="3.40.1010.10">
    <property type="entry name" value="Cobalt-precorrin-4 Transmethylase, Domain 1"/>
    <property type="match status" value="1"/>
</dbReference>
<dbReference type="InterPro" id="IPR035996">
    <property type="entry name" value="4pyrrol_Methylase_sf"/>
</dbReference>
<dbReference type="InterPro" id="IPR003043">
    <property type="entry name" value="Uropor_MeTrfase_CS"/>
</dbReference>
<dbReference type="InterPro" id="IPR050161">
    <property type="entry name" value="Siro_Cobalamin_biosynth"/>
</dbReference>
<sequence length="253" mass="27438">MKAKLTLVGAGPGDPELITLKGVKALSSADVILYDALVHPDLLEHAKPTAKKIYVGKRSGNHSYSQDEINQLIVDHALSDGHVVRLKGGDPFIFGRGKEEIEYAETFNIATEVVLGISSINLPGYYGIPLTRRGINESFWVVTATTSDGKLSKDAELVAQSSATGVFLMGLKKLKEITEVYQRHGKGNVYAAIISKGSLEDGKLLLGTVDTIYQLKQQTKVASPAIIAIGEAVGTHEYFYENIQNINEKLKVL</sequence>
<dbReference type="RefSeq" id="WP_346754533.1">
    <property type="nucleotide sequence ID" value="NZ_JAUJEA010000011.1"/>
</dbReference>
<protein>
    <recommendedName>
        <fullName evidence="2">uroporphyrinogen-III C-methyltransferase</fullName>
        <ecNumber evidence="2">2.1.1.107</ecNumber>
    </recommendedName>
</protein>
<dbReference type="EMBL" id="JAUJEA010000011">
    <property type="protein sequence ID" value="MDN5204512.1"/>
    <property type="molecule type" value="Genomic_DNA"/>
</dbReference>
<accession>A0ABT8KX24</accession>
<keyword evidence="3 9" id="KW-0489">Methyltransferase</keyword>
<dbReference type="SUPFAM" id="SSF53790">
    <property type="entry name" value="Tetrapyrrole methylase"/>
    <property type="match status" value="1"/>
</dbReference>
<dbReference type="CDD" id="cd11642">
    <property type="entry name" value="SUMT"/>
    <property type="match status" value="1"/>
</dbReference>
<name>A0ABT8KX24_9BACT</name>
<dbReference type="Gene3D" id="3.30.950.10">
    <property type="entry name" value="Methyltransferase, Cobalt-precorrin-4 Transmethylase, Domain 2"/>
    <property type="match status" value="1"/>
</dbReference>
<evidence type="ECO:0000256" key="7">
    <source>
        <dbReference type="ARBA" id="ARBA00025705"/>
    </source>
</evidence>
<dbReference type="InterPro" id="IPR000878">
    <property type="entry name" value="4pyrrol_Mease"/>
</dbReference>
<dbReference type="NCBIfam" id="TIGR01469">
    <property type="entry name" value="cobA_cysG_Cterm"/>
    <property type="match status" value="1"/>
</dbReference>
<comment type="pathway">
    <text evidence="7">Porphyrin-containing compound metabolism; siroheme biosynthesis; precorrin-2 from uroporphyrinogen III: step 1/1.</text>
</comment>
<keyword evidence="10" id="KW-1185">Reference proteome</keyword>
<evidence type="ECO:0000256" key="1">
    <source>
        <dbReference type="ARBA" id="ARBA00005879"/>
    </source>
</evidence>
<keyword evidence="6" id="KW-0627">Porphyrin biosynthesis</keyword>
<dbReference type="GO" id="GO:0032259">
    <property type="term" value="P:methylation"/>
    <property type="evidence" value="ECO:0007669"/>
    <property type="project" value="UniProtKB-KW"/>
</dbReference>
<comment type="similarity">
    <text evidence="1">Belongs to the precorrin methyltransferase family.</text>
</comment>
<comment type="caution">
    <text evidence="9">The sequence shown here is derived from an EMBL/GenBank/DDBJ whole genome shotgun (WGS) entry which is preliminary data.</text>
</comment>